<reference evidence="1" key="1">
    <citation type="submission" date="2021-03" db="EMBL/GenBank/DDBJ databases">
        <title>Evolutionary innovations through gain and loss of genes in the ectomycorrhizal Boletales.</title>
        <authorList>
            <person name="Wu G."/>
            <person name="Miyauchi S."/>
            <person name="Morin E."/>
            <person name="Yang Z.-L."/>
            <person name="Xu J."/>
            <person name="Martin F.M."/>
        </authorList>
    </citation>
    <scope>NUCLEOTIDE SEQUENCE</scope>
    <source>
        <strain evidence="1">BR01</strain>
    </source>
</reference>
<gene>
    <name evidence="1" type="ORF">JVT61DRAFT_8164</name>
</gene>
<dbReference type="OrthoDB" id="2604723at2759"/>
<proteinExistence type="predicted"/>
<dbReference type="AlphaFoldDB" id="A0A8I2YYH2"/>
<protein>
    <submittedName>
        <fullName evidence="1">Uncharacterized protein</fullName>
    </submittedName>
</protein>
<evidence type="ECO:0000313" key="1">
    <source>
        <dbReference type="EMBL" id="KAG6380082.1"/>
    </source>
</evidence>
<keyword evidence="2" id="KW-1185">Reference proteome</keyword>
<dbReference type="Proteomes" id="UP000683000">
    <property type="component" value="Unassembled WGS sequence"/>
</dbReference>
<accession>A0A8I2YYH2</accession>
<comment type="caution">
    <text evidence="1">The sequence shown here is derived from an EMBL/GenBank/DDBJ whole genome shotgun (WGS) entry which is preliminary data.</text>
</comment>
<organism evidence="1 2">
    <name type="scientific">Boletus reticuloceps</name>
    <dbReference type="NCBI Taxonomy" id="495285"/>
    <lineage>
        <taxon>Eukaryota</taxon>
        <taxon>Fungi</taxon>
        <taxon>Dikarya</taxon>
        <taxon>Basidiomycota</taxon>
        <taxon>Agaricomycotina</taxon>
        <taxon>Agaricomycetes</taxon>
        <taxon>Agaricomycetidae</taxon>
        <taxon>Boletales</taxon>
        <taxon>Boletineae</taxon>
        <taxon>Boletaceae</taxon>
        <taxon>Boletoideae</taxon>
        <taxon>Boletus</taxon>
    </lineage>
</organism>
<evidence type="ECO:0000313" key="2">
    <source>
        <dbReference type="Proteomes" id="UP000683000"/>
    </source>
</evidence>
<dbReference type="EMBL" id="JAGFBS010000003">
    <property type="protein sequence ID" value="KAG6380082.1"/>
    <property type="molecule type" value="Genomic_DNA"/>
</dbReference>
<name>A0A8I2YYH2_9AGAM</name>
<sequence length="134" mass="14601">MPPFYELSVASFGQPSSSKSRWTIAAVLIPSSGHSLVYQIMGSSSDYSLEAPQSVTLKEGENGYVGKAPVGSVDSEKLHQLHSTLASIPVVHGNPAWNSHNWVMEGISALRKLEDCHIDKHVTSQWVSERLGEK</sequence>